<dbReference type="Gene3D" id="1.20.1630.10">
    <property type="entry name" value="Formate dehydrogenase/DMSO reductase domain"/>
    <property type="match status" value="1"/>
</dbReference>
<dbReference type="RefSeq" id="WP_029095115.1">
    <property type="nucleotide sequence ID" value="NZ_BRLG01000015.1"/>
</dbReference>
<reference evidence="9 11" key="3">
    <citation type="submission" date="2019-03" db="EMBL/GenBank/DDBJ databases">
        <authorList>
            <consortium name="Pathogen Informatics"/>
        </authorList>
    </citation>
    <scope>NUCLEOTIDE SEQUENCE [LARGE SCALE GENOMIC DNA]</scope>
    <source>
        <strain evidence="9 11">NCTC12282</strain>
    </source>
</reference>
<name>A0A2C6BW21_9GAMM</name>
<dbReference type="OrthoDB" id="31166at2"/>
<comment type="subcellular location">
    <subcellularLocation>
        <location evidence="1">Cell membrane</location>
        <topology evidence="1">Multi-pass membrane protein</topology>
    </subcellularLocation>
</comment>
<keyword evidence="6 7" id="KW-0472">Membrane</keyword>
<keyword evidence="3" id="KW-1003">Cell membrane</keyword>
<dbReference type="InterPro" id="IPR017566">
    <property type="entry name" value="NrfD"/>
</dbReference>
<accession>A0A2C6BW21</accession>
<dbReference type="Proteomes" id="UP000224974">
    <property type="component" value="Unassembled WGS sequence"/>
</dbReference>
<evidence type="ECO:0000256" key="7">
    <source>
        <dbReference type="SAM" id="Phobius"/>
    </source>
</evidence>
<protein>
    <submittedName>
        <fullName evidence="8">Cytochrome c nitrite reductase subunit NrfD</fullName>
    </submittedName>
    <submittedName>
        <fullName evidence="9">Tetrathionate reductase subunit C</fullName>
    </submittedName>
</protein>
<evidence type="ECO:0000313" key="9">
    <source>
        <dbReference type="EMBL" id="VFS46240.1"/>
    </source>
</evidence>
<dbReference type="GO" id="GO:0005886">
    <property type="term" value="C:plasma membrane"/>
    <property type="evidence" value="ECO:0007669"/>
    <property type="project" value="UniProtKB-SubCell"/>
</dbReference>
<evidence type="ECO:0000256" key="5">
    <source>
        <dbReference type="ARBA" id="ARBA00022989"/>
    </source>
</evidence>
<dbReference type="AlphaFoldDB" id="A0A2C6BW21"/>
<evidence type="ECO:0000256" key="1">
    <source>
        <dbReference type="ARBA" id="ARBA00004651"/>
    </source>
</evidence>
<feature type="transmembrane region" description="Helical" evidence="7">
    <location>
        <begin position="291"/>
        <end position="312"/>
    </location>
</feature>
<dbReference type="STRING" id="1111728.GCA_000427805_02418"/>
<evidence type="ECO:0000313" key="10">
    <source>
        <dbReference type="Proteomes" id="UP000224974"/>
    </source>
</evidence>
<dbReference type="InterPro" id="IPR005614">
    <property type="entry name" value="NrfD-like"/>
</dbReference>
<evidence type="ECO:0000256" key="2">
    <source>
        <dbReference type="ARBA" id="ARBA00008929"/>
    </source>
</evidence>
<keyword evidence="4 7" id="KW-0812">Transmembrane</keyword>
<sequence length="318" mass="34874">MSSAFHFESLVWDWPIAIYLFLIGVSAGMATIAVFLKRRVLGNDASKDGVIKATAIIAPLTVILGLTILIFHLTRPWTFWYLMIFYSPTSVMSLGVMLFQVYMVVLLVWLALLFRNEIAVFIEQRFKALSWINGILAKLVRFEKMLEPLMVFLAVALGAYTGFLLSALKTYPMLNNPVLPVLFLFSGVSSGAAAAVLFGIVGFKQPVDSPSVHFVHQIEKPVVLFELFLLLALFVGLFFGGGQKEVAAIAAVGGGFWSNVFWFGVIGLGILLPLIMGIVCSKSIQHSKGYIIAVSCMGLSGVLLLRFFILYAGQMTVA</sequence>
<dbReference type="Proteomes" id="UP000373449">
    <property type="component" value="Unassembled WGS sequence"/>
</dbReference>
<dbReference type="EMBL" id="PDDX01000001">
    <property type="protein sequence ID" value="PHI28340.1"/>
    <property type="molecule type" value="Genomic_DNA"/>
</dbReference>
<keyword evidence="5 7" id="KW-1133">Transmembrane helix</keyword>
<gene>
    <name evidence="8" type="primary">nrfD</name>
    <name evidence="8" type="ORF">CRN84_02790</name>
    <name evidence="9" type="ORF">NCTC12282_01131</name>
</gene>
<feature type="transmembrane region" description="Helical" evidence="7">
    <location>
        <begin position="49"/>
        <end position="71"/>
    </location>
</feature>
<evidence type="ECO:0000313" key="8">
    <source>
        <dbReference type="EMBL" id="PHI28340.1"/>
    </source>
</evidence>
<dbReference type="PANTHER" id="PTHR34856">
    <property type="entry name" value="PROTEIN NRFD"/>
    <property type="match status" value="1"/>
</dbReference>
<proteinExistence type="inferred from homology"/>
<dbReference type="Pfam" id="PF03916">
    <property type="entry name" value="NrfD"/>
    <property type="match status" value="1"/>
</dbReference>
<feature type="transmembrane region" description="Helical" evidence="7">
    <location>
        <begin position="222"/>
        <end position="240"/>
    </location>
</feature>
<dbReference type="PANTHER" id="PTHR34856:SF2">
    <property type="entry name" value="PROTEIN NRFD"/>
    <property type="match status" value="1"/>
</dbReference>
<keyword evidence="10" id="KW-1185">Reference proteome</keyword>
<feature type="transmembrane region" description="Helical" evidence="7">
    <location>
        <begin position="180"/>
        <end position="201"/>
    </location>
</feature>
<organism evidence="8 10">
    <name type="scientific">Budvicia aquatica</name>
    <dbReference type="NCBI Taxonomy" id="82979"/>
    <lineage>
        <taxon>Bacteria</taxon>
        <taxon>Pseudomonadati</taxon>
        <taxon>Pseudomonadota</taxon>
        <taxon>Gammaproteobacteria</taxon>
        <taxon>Enterobacterales</taxon>
        <taxon>Budviciaceae</taxon>
        <taxon>Budvicia</taxon>
    </lineage>
</organism>
<feature type="transmembrane region" description="Helical" evidence="7">
    <location>
        <begin position="260"/>
        <end position="279"/>
    </location>
</feature>
<reference evidence="10" key="2">
    <citation type="submission" date="2017-09" db="EMBL/GenBank/DDBJ databases">
        <title>FDA dAtabase for Regulatory Grade micrObial Sequences (FDA-ARGOS): Supporting development and validation of Infectious Disease Dx tests.</title>
        <authorList>
            <person name="Minogue T."/>
            <person name="Wolcott M."/>
            <person name="Wasieloski L."/>
            <person name="Aguilar W."/>
            <person name="Moore D."/>
            <person name="Tallon L."/>
            <person name="Sadzewicz L."/>
            <person name="Ott S."/>
            <person name="Zhao X."/>
            <person name="Nagaraj S."/>
            <person name="Vavikolanu K."/>
            <person name="Aluvathingal J."/>
            <person name="Nadendla S."/>
            <person name="Sichtig H."/>
        </authorList>
    </citation>
    <scope>NUCLEOTIDE SEQUENCE [LARGE SCALE GENOMIC DNA]</scope>
    <source>
        <strain evidence="10">FDAARGOS_387</strain>
    </source>
</reference>
<evidence type="ECO:0000256" key="3">
    <source>
        <dbReference type="ARBA" id="ARBA00022475"/>
    </source>
</evidence>
<evidence type="ECO:0000256" key="6">
    <source>
        <dbReference type="ARBA" id="ARBA00023136"/>
    </source>
</evidence>
<reference evidence="8" key="1">
    <citation type="submission" date="2017-09" db="EMBL/GenBank/DDBJ databases">
        <title>FDA dAtabase for Regulatory Grade micrObial Sequences (FDA-ARGOS): Supporting development and validation of Infectious Disease Dx tests.</title>
        <authorList>
            <person name="Minogue T."/>
            <person name="Wolcott M."/>
            <person name="Wasieloski L."/>
            <person name="Aguilar W."/>
            <person name="Moore D."/>
            <person name="Tallon L.J."/>
            <person name="Sadzewicz L."/>
            <person name="Ott S."/>
            <person name="Zhao X."/>
            <person name="Nagaraj S."/>
            <person name="Vavikolanu K."/>
            <person name="Aluvathingal J."/>
            <person name="Nadendla S."/>
            <person name="Sichtig H."/>
        </authorList>
    </citation>
    <scope>NUCLEOTIDE SEQUENCE</scope>
    <source>
        <strain evidence="8">FDAARGOS_387</strain>
    </source>
</reference>
<feature type="transmembrane region" description="Helical" evidence="7">
    <location>
        <begin position="16"/>
        <end position="37"/>
    </location>
</feature>
<evidence type="ECO:0000313" key="11">
    <source>
        <dbReference type="Proteomes" id="UP000373449"/>
    </source>
</evidence>
<feature type="transmembrane region" description="Helical" evidence="7">
    <location>
        <begin position="149"/>
        <end position="168"/>
    </location>
</feature>
<evidence type="ECO:0000256" key="4">
    <source>
        <dbReference type="ARBA" id="ARBA00022692"/>
    </source>
</evidence>
<dbReference type="EMBL" id="CAADJA010000002">
    <property type="protein sequence ID" value="VFS46240.1"/>
    <property type="molecule type" value="Genomic_DNA"/>
</dbReference>
<dbReference type="InterPro" id="IPR052049">
    <property type="entry name" value="Electron_transfer_protein"/>
</dbReference>
<comment type="similarity">
    <text evidence="2">Belongs to the NrfD family.</text>
</comment>
<dbReference type="NCBIfam" id="TIGR03148">
    <property type="entry name" value="cyt_nit_nrfD"/>
    <property type="match status" value="1"/>
</dbReference>
<feature type="transmembrane region" description="Helical" evidence="7">
    <location>
        <begin position="91"/>
        <end position="114"/>
    </location>
</feature>